<name>A0A1B7M1B5_9MICC</name>
<dbReference type="EMBL" id="LXEY01000012">
    <property type="protein sequence ID" value="OAV62382.1"/>
    <property type="molecule type" value="Genomic_DNA"/>
</dbReference>
<feature type="domain" description="Leucine-binding protein" evidence="4">
    <location>
        <begin position="68"/>
        <end position="406"/>
    </location>
</feature>
<dbReference type="AlphaFoldDB" id="A0A1B7M1B5"/>
<keyword evidence="2" id="KW-0732">Signal</keyword>
<evidence type="ECO:0000256" key="1">
    <source>
        <dbReference type="ARBA" id="ARBA00010062"/>
    </source>
</evidence>
<dbReference type="PANTHER" id="PTHR30483:SF6">
    <property type="entry name" value="PERIPLASMIC BINDING PROTEIN OF ABC TRANSPORTER FOR NATURAL AMINO ACIDS"/>
    <property type="match status" value="1"/>
</dbReference>
<reference evidence="5 6" key="1">
    <citation type="submission" date="2016-04" db="EMBL/GenBank/DDBJ databases">
        <title>First whole genome shotgun sequence of the bacterium Enteractinococcus sp. strain UASWS1574.</title>
        <authorList>
            <person name="Crovadore J."/>
            <person name="Chablais R."/>
            <person name="Lefort F."/>
        </authorList>
    </citation>
    <scope>NUCLEOTIDE SEQUENCE [LARGE SCALE GENOMIC DNA]</scope>
    <source>
        <strain evidence="5 6">UASWS1574</strain>
    </source>
</reference>
<evidence type="ECO:0000256" key="2">
    <source>
        <dbReference type="ARBA" id="ARBA00022729"/>
    </source>
</evidence>
<comment type="similarity">
    <text evidence="1">Belongs to the leucine-binding protein family.</text>
</comment>
<evidence type="ECO:0000256" key="3">
    <source>
        <dbReference type="SAM" id="MobiDB-lite"/>
    </source>
</evidence>
<accession>A0A1B7M1B5</accession>
<proteinExistence type="inferred from homology"/>
<dbReference type="STRING" id="1837282.A6F49_06650"/>
<dbReference type="InterPro" id="IPR051010">
    <property type="entry name" value="BCAA_transport"/>
</dbReference>
<dbReference type="SUPFAM" id="SSF53822">
    <property type="entry name" value="Periplasmic binding protein-like I"/>
    <property type="match status" value="1"/>
</dbReference>
<sequence length="426" mass="45531">MENNKKNSAIFIDPGEHLKQPPKRSPSLRRAARLSVGLITLGFALTSCGTLGGGEANDDDADATANDPLTIGVITPMTGVASLEGNALRDGFELGIKHLNADGGVFGQDVELIFIDDQGDAAISTQSAQRLIQQDEVDYLFGTIAGDTSEAVAGVAAEQQVPFSTAMIGSIPHCSPHFWPFGATELMVTEGLVPYMIEEYGENAALVGNDYLFPRQYHDASRSLIEEAGGNVSVEEYSPLGTSDWQPVINRLADADPDWILTAVVGGDAISFSQQSDQFGLLDDAGISGVSLQQEFYPGTAEIIEGSVTAQPYSDQLPGEDNEAFVEEFREAYDFTDPIPVVAATSYHAAHYIGAAVEAAGSTDPEAISEQMPQVDIGGLMGSSSFDQDNHTFSTQMYLFEIGPDGDYNPIEDFDIVTDPMDRDCS</sequence>
<dbReference type="PANTHER" id="PTHR30483">
    <property type="entry name" value="LEUCINE-SPECIFIC-BINDING PROTEIN"/>
    <property type="match status" value="1"/>
</dbReference>
<dbReference type="RefSeq" id="WP_043057092.1">
    <property type="nucleotide sequence ID" value="NZ_LXEY01000012.1"/>
</dbReference>
<protein>
    <recommendedName>
        <fullName evidence="4">Leucine-binding protein domain-containing protein</fullName>
    </recommendedName>
</protein>
<keyword evidence="6" id="KW-1185">Reference proteome</keyword>
<gene>
    <name evidence="5" type="ORF">A6F49_06650</name>
</gene>
<feature type="region of interest" description="Disordered" evidence="3">
    <location>
        <begin position="1"/>
        <end position="27"/>
    </location>
</feature>
<dbReference type="InterPro" id="IPR028081">
    <property type="entry name" value="Leu-bd"/>
</dbReference>
<evidence type="ECO:0000259" key="4">
    <source>
        <dbReference type="Pfam" id="PF13458"/>
    </source>
</evidence>
<comment type="caution">
    <text evidence="5">The sequence shown here is derived from an EMBL/GenBank/DDBJ whole genome shotgun (WGS) entry which is preliminary data.</text>
</comment>
<dbReference type="OrthoDB" id="7337537at2"/>
<organism evidence="5 6">
    <name type="scientific">Enteractinococcus helveticum</name>
    <dbReference type="NCBI Taxonomy" id="1837282"/>
    <lineage>
        <taxon>Bacteria</taxon>
        <taxon>Bacillati</taxon>
        <taxon>Actinomycetota</taxon>
        <taxon>Actinomycetes</taxon>
        <taxon>Micrococcales</taxon>
        <taxon>Micrococcaceae</taxon>
    </lineage>
</organism>
<dbReference type="InterPro" id="IPR028082">
    <property type="entry name" value="Peripla_BP_I"/>
</dbReference>
<dbReference type="CDD" id="cd06331">
    <property type="entry name" value="PBP1_AmiC-like"/>
    <property type="match status" value="1"/>
</dbReference>
<evidence type="ECO:0000313" key="5">
    <source>
        <dbReference type="EMBL" id="OAV62382.1"/>
    </source>
</evidence>
<dbReference type="Gene3D" id="3.40.50.2300">
    <property type="match status" value="2"/>
</dbReference>
<dbReference type="Proteomes" id="UP000078292">
    <property type="component" value="Unassembled WGS sequence"/>
</dbReference>
<dbReference type="Pfam" id="PF13458">
    <property type="entry name" value="Peripla_BP_6"/>
    <property type="match status" value="1"/>
</dbReference>
<evidence type="ECO:0000313" key="6">
    <source>
        <dbReference type="Proteomes" id="UP000078292"/>
    </source>
</evidence>